<name>A0A8J2VJL8_9BACL</name>
<dbReference type="InterPro" id="IPR001387">
    <property type="entry name" value="Cro/C1-type_HTH"/>
</dbReference>
<protein>
    <recommendedName>
        <fullName evidence="3">HTH cro/C1-type domain-containing protein</fullName>
    </recommendedName>
</protein>
<dbReference type="InterPro" id="IPR025194">
    <property type="entry name" value="RodZ-like_C"/>
</dbReference>
<dbReference type="SMART" id="SM00530">
    <property type="entry name" value="HTH_XRE"/>
    <property type="match status" value="1"/>
</dbReference>
<sequence length="419" mass="46745">MSAEIGSQLKRAREAAGYTLEALEHETRIPRKYLVALESGQLDSLPSPYYVRSYLRAYAHCVGLDARSLLKRYRDAEAEGSSSGTMGLSRTSRMRRVREPLENTGSRHSLPSSTSVEETFPQKPQTFDREEDGEISLLSRSAGRKKKGGFWSRKRHKGVDTESPRDEAAASLEETNQFPAGSTGRRVKMPPDLPAPQEIGLPSPVEAPERERGSEEESVQLSRRTRRSAEDLPAGSRTDRLSRTAKSKSSDEEDGPIGIWYTRFLIVGALLLIPAALWLLYTVAFGDSPKENSAGNKQTEASPEKRDQPPSIQEKKGDPKLTPMSQNENGADHYELTNAEEIQLEIEAEGECWLDIRSQEVGASLKEATLQKGDSLSYTYKDGDEIWIEMGRPEETKIKVNGQKLNVDETKKIHITLLR</sequence>
<dbReference type="EMBL" id="BMHQ01000011">
    <property type="protein sequence ID" value="GGE24895.1"/>
    <property type="molecule type" value="Genomic_DNA"/>
</dbReference>
<feature type="region of interest" description="Disordered" evidence="1">
    <location>
        <begin position="290"/>
        <end position="330"/>
    </location>
</feature>
<keyword evidence="2" id="KW-0812">Transmembrane</keyword>
<evidence type="ECO:0000313" key="4">
    <source>
        <dbReference type="EMBL" id="GGE24895.1"/>
    </source>
</evidence>
<feature type="compositionally biased region" description="Basic and acidic residues" evidence="1">
    <location>
        <begin position="302"/>
        <end position="319"/>
    </location>
</feature>
<keyword evidence="2" id="KW-1133">Transmembrane helix</keyword>
<feature type="transmembrane region" description="Helical" evidence="2">
    <location>
        <begin position="260"/>
        <end position="281"/>
    </location>
</feature>
<reference evidence="4" key="2">
    <citation type="submission" date="2020-09" db="EMBL/GenBank/DDBJ databases">
        <authorList>
            <person name="Sun Q."/>
            <person name="Zhou Y."/>
        </authorList>
    </citation>
    <scope>NUCLEOTIDE SEQUENCE</scope>
    <source>
        <strain evidence="4">CGMCC 1.15179</strain>
    </source>
</reference>
<feature type="compositionally biased region" description="Polar residues" evidence="1">
    <location>
        <begin position="291"/>
        <end position="301"/>
    </location>
</feature>
<evidence type="ECO:0000259" key="3">
    <source>
        <dbReference type="PROSITE" id="PS50943"/>
    </source>
</evidence>
<proteinExistence type="predicted"/>
<reference evidence="4" key="1">
    <citation type="journal article" date="2014" name="Int. J. Syst. Evol. Microbiol.">
        <title>Complete genome sequence of Corynebacterium casei LMG S-19264T (=DSM 44701T), isolated from a smear-ripened cheese.</title>
        <authorList>
            <consortium name="US DOE Joint Genome Institute (JGI-PGF)"/>
            <person name="Walter F."/>
            <person name="Albersmeier A."/>
            <person name="Kalinowski J."/>
            <person name="Ruckert C."/>
        </authorList>
    </citation>
    <scope>NUCLEOTIDE SEQUENCE</scope>
    <source>
        <strain evidence="4">CGMCC 1.15179</strain>
    </source>
</reference>
<feature type="compositionally biased region" description="Basic residues" evidence="1">
    <location>
        <begin position="142"/>
        <end position="157"/>
    </location>
</feature>
<dbReference type="SUPFAM" id="SSF47413">
    <property type="entry name" value="lambda repressor-like DNA-binding domains"/>
    <property type="match status" value="1"/>
</dbReference>
<dbReference type="Pfam" id="PF13464">
    <property type="entry name" value="RodZ_C"/>
    <property type="match status" value="1"/>
</dbReference>
<dbReference type="GO" id="GO:0003677">
    <property type="term" value="F:DNA binding"/>
    <property type="evidence" value="ECO:0007669"/>
    <property type="project" value="InterPro"/>
</dbReference>
<keyword evidence="5" id="KW-1185">Reference proteome</keyword>
<gene>
    <name evidence="4" type="ORF">GCM10011571_28830</name>
</gene>
<dbReference type="PANTHER" id="PTHR34475:SF1">
    <property type="entry name" value="CYTOSKELETON PROTEIN RODZ"/>
    <property type="match status" value="1"/>
</dbReference>
<dbReference type="CDD" id="cd00093">
    <property type="entry name" value="HTH_XRE"/>
    <property type="match status" value="1"/>
</dbReference>
<dbReference type="Gene3D" id="1.10.260.40">
    <property type="entry name" value="lambda repressor-like DNA-binding domains"/>
    <property type="match status" value="1"/>
</dbReference>
<feature type="region of interest" description="Disordered" evidence="1">
    <location>
        <begin position="100"/>
        <end position="254"/>
    </location>
</feature>
<dbReference type="Proteomes" id="UP000625210">
    <property type="component" value="Unassembled WGS sequence"/>
</dbReference>
<dbReference type="Pfam" id="PF13413">
    <property type="entry name" value="HTH_25"/>
    <property type="match status" value="1"/>
</dbReference>
<feature type="domain" description="HTH cro/C1-type" evidence="3">
    <location>
        <begin position="9"/>
        <end position="41"/>
    </location>
</feature>
<feature type="compositionally biased region" description="Polar residues" evidence="1">
    <location>
        <begin position="103"/>
        <end position="125"/>
    </location>
</feature>
<evidence type="ECO:0000256" key="1">
    <source>
        <dbReference type="SAM" id="MobiDB-lite"/>
    </source>
</evidence>
<dbReference type="InterPro" id="IPR010982">
    <property type="entry name" value="Lambda_DNA-bd_dom_sf"/>
</dbReference>
<comment type="caution">
    <text evidence="4">The sequence shown here is derived from an EMBL/GenBank/DDBJ whole genome shotgun (WGS) entry which is preliminary data.</text>
</comment>
<dbReference type="PROSITE" id="PS50943">
    <property type="entry name" value="HTH_CROC1"/>
    <property type="match status" value="1"/>
</dbReference>
<accession>A0A8J2VJL8</accession>
<dbReference type="AlphaFoldDB" id="A0A8J2VJL8"/>
<dbReference type="RefSeq" id="WP_188648598.1">
    <property type="nucleotide sequence ID" value="NZ_BMHQ01000011.1"/>
</dbReference>
<feature type="compositionally biased region" description="Basic and acidic residues" evidence="1">
    <location>
        <begin position="158"/>
        <end position="168"/>
    </location>
</feature>
<evidence type="ECO:0000256" key="2">
    <source>
        <dbReference type="SAM" id="Phobius"/>
    </source>
</evidence>
<organism evidence="4 5">
    <name type="scientific">Marinithermofilum abyssi</name>
    <dbReference type="NCBI Taxonomy" id="1571185"/>
    <lineage>
        <taxon>Bacteria</taxon>
        <taxon>Bacillati</taxon>
        <taxon>Bacillota</taxon>
        <taxon>Bacilli</taxon>
        <taxon>Bacillales</taxon>
        <taxon>Thermoactinomycetaceae</taxon>
        <taxon>Marinithermofilum</taxon>
    </lineage>
</organism>
<evidence type="ECO:0000313" key="5">
    <source>
        <dbReference type="Proteomes" id="UP000625210"/>
    </source>
</evidence>
<keyword evidence="2" id="KW-0472">Membrane</keyword>
<dbReference type="PANTHER" id="PTHR34475">
    <property type="match status" value="1"/>
</dbReference>
<dbReference type="InterPro" id="IPR050400">
    <property type="entry name" value="Bact_Cytoskel_RodZ"/>
</dbReference>